<comment type="caution">
    <text evidence="1">The sequence shown here is derived from an EMBL/GenBank/DDBJ whole genome shotgun (WGS) entry which is preliminary data.</text>
</comment>
<evidence type="ECO:0000313" key="2">
    <source>
        <dbReference type="Proteomes" id="UP000634136"/>
    </source>
</evidence>
<dbReference type="Proteomes" id="UP000634136">
    <property type="component" value="Unassembled WGS sequence"/>
</dbReference>
<dbReference type="AlphaFoldDB" id="A0A835C8I0"/>
<sequence>MAQSHEWLTKNNYIQQVKAVIKGMRHD</sequence>
<protein>
    <submittedName>
        <fullName evidence="1">Uncharacterized protein</fullName>
    </submittedName>
</protein>
<gene>
    <name evidence="1" type="ORF">G2W53_014700</name>
</gene>
<name>A0A835C8I0_9FABA</name>
<dbReference type="EMBL" id="JAAIUW010000005">
    <property type="protein sequence ID" value="KAF7832367.1"/>
    <property type="molecule type" value="Genomic_DNA"/>
</dbReference>
<evidence type="ECO:0000313" key="1">
    <source>
        <dbReference type="EMBL" id="KAF7832367.1"/>
    </source>
</evidence>
<accession>A0A835C8I0</accession>
<organism evidence="1 2">
    <name type="scientific">Senna tora</name>
    <dbReference type="NCBI Taxonomy" id="362788"/>
    <lineage>
        <taxon>Eukaryota</taxon>
        <taxon>Viridiplantae</taxon>
        <taxon>Streptophyta</taxon>
        <taxon>Embryophyta</taxon>
        <taxon>Tracheophyta</taxon>
        <taxon>Spermatophyta</taxon>
        <taxon>Magnoliopsida</taxon>
        <taxon>eudicotyledons</taxon>
        <taxon>Gunneridae</taxon>
        <taxon>Pentapetalae</taxon>
        <taxon>rosids</taxon>
        <taxon>fabids</taxon>
        <taxon>Fabales</taxon>
        <taxon>Fabaceae</taxon>
        <taxon>Caesalpinioideae</taxon>
        <taxon>Cassia clade</taxon>
        <taxon>Senna</taxon>
    </lineage>
</organism>
<proteinExistence type="predicted"/>
<reference evidence="1" key="1">
    <citation type="submission" date="2020-09" db="EMBL/GenBank/DDBJ databases">
        <title>Genome-Enabled Discovery of Anthraquinone Biosynthesis in Senna tora.</title>
        <authorList>
            <person name="Kang S.-H."/>
            <person name="Pandey R.P."/>
            <person name="Lee C.-M."/>
            <person name="Sim J.-S."/>
            <person name="Jeong J.-T."/>
            <person name="Choi B.-S."/>
            <person name="Jung M."/>
            <person name="Ginzburg D."/>
            <person name="Zhao K."/>
            <person name="Won S.Y."/>
            <person name="Oh T.-J."/>
            <person name="Yu Y."/>
            <person name="Kim N.-H."/>
            <person name="Lee O.R."/>
            <person name="Lee T.-H."/>
            <person name="Bashyal P."/>
            <person name="Kim T.-S."/>
            <person name="Lee W.-H."/>
            <person name="Kawkins C."/>
            <person name="Kim C.-K."/>
            <person name="Kim J.S."/>
            <person name="Ahn B.O."/>
            <person name="Rhee S.Y."/>
            <person name="Sohng J.K."/>
        </authorList>
    </citation>
    <scope>NUCLEOTIDE SEQUENCE</scope>
    <source>
        <tissue evidence="1">Leaf</tissue>
    </source>
</reference>
<keyword evidence="2" id="KW-1185">Reference proteome</keyword>